<dbReference type="InterPro" id="IPR000203">
    <property type="entry name" value="GPS"/>
</dbReference>
<evidence type="ECO:0000256" key="15">
    <source>
        <dbReference type="SAM" id="Phobius"/>
    </source>
</evidence>
<evidence type="ECO:0000256" key="1">
    <source>
        <dbReference type="ARBA" id="ARBA00004141"/>
    </source>
</evidence>
<evidence type="ECO:0000256" key="7">
    <source>
        <dbReference type="ARBA" id="ARBA00023136"/>
    </source>
</evidence>
<evidence type="ECO:0000256" key="5">
    <source>
        <dbReference type="ARBA" id="ARBA00022989"/>
    </source>
</evidence>
<evidence type="ECO:0000256" key="11">
    <source>
        <dbReference type="ARBA" id="ARBA00023224"/>
    </source>
</evidence>
<dbReference type="SMART" id="SM00303">
    <property type="entry name" value="GPS"/>
    <property type="match status" value="1"/>
</dbReference>
<dbReference type="GO" id="GO:0007166">
    <property type="term" value="P:cell surface receptor signaling pathway"/>
    <property type="evidence" value="ECO:0007669"/>
    <property type="project" value="InterPro"/>
</dbReference>
<keyword evidence="9" id="KW-0675">Receptor</keyword>
<dbReference type="InterPro" id="IPR047938">
    <property type="entry name" value="GPR128_7tmB2"/>
</dbReference>
<dbReference type="InterPro" id="IPR000832">
    <property type="entry name" value="GPCR_2_secretin-like"/>
</dbReference>
<feature type="non-terminal residue" evidence="18">
    <location>
        <position position="791"/>
    </location>
</feature>
<evidence type="ECO:0000256" key="12">
    <source>
        <dbReference type="ARBA" id="ARBA00035627"/>
    </source>
</evidence>
<evidence type="ECO:0000259" key="17">
    <source>
        <dbReference type="PROSITE" id="PS50261"/>
    </source>
</evidence>
<keyword evidence="10" id="KW-0325">Glycoprotein</keyword>
<dbReference type="Pfam" id="PF00002">
    <property type="entry name" value="7tm_2"/>
    <property type="match status" value="1"/>
</dbReference>
<keyword evidence="11" id="KW-0807">Transducer</keyword>
<dbReference type="Gene3D" id="1.20.1070.10">
    <property type="entry name" value="Rhodopsin 7-helix transmembrane proteins"/>
    <property type="match status" value="1"/>
</dbReference>
<dbReference type="CDD" id="cd15257">
    <property type="entry name" value="7tmB2_GPR128"/>
    <property type="match status" value="1"/>
</dbReference>
<keyword evidence="5 15" id="KW-1133">Transmembrane helix</keyword>
<dbReference type="AlphaFoldDB" id="A0A6G1ALJ5"/>
<dbReference type="PRINTS" id="PR00249">
    <property type="entry name" value="GPCRSECRETIN"/>
</dbReference>
<feature type="domain" description="G-protein coupled receptors family 2 profile 2" evidence="17">
    <location>
        <begin position="427"/>
        <end position="717"/>
    </location>
</feature>
<keyword evidence="6" id="KW-0297">G-protein coupled receptor</keyword>
<evidence type="ECO:0000256" key="4">
    <source>
        <dbReference type="ARBA" id="ARBA00022729"/>
    </source>
</evidence>
<feature type="transmembrane region" description="Helical" evidence="15">
    <location>
        <begin position="666"/>
        <end position="685"/>
    </location>
</feature>
<evidence type="ECO:0000256" key="3">
    <source>
        <dbReference type="ARBA" id="ARBA00022692"/>
    </source>
</evidence>
<dbReference type="PROSITE" id="PS50261">
    <property type="entry name" value="G_PROTEIN_RECEP_F2_4"/>
    <property type="match status" value="1"/>
</dbReference>
<dbReference type="FunFam" id="2.60.220.50:FF:000025">
    <property type="entry name" value="Adhesion G protein-coupled receptor G7"/>
    <property type="match status" value="1"/>
</dbReference>
<dbReference type="Proteomes" id="UP000475037">
    <property type="component" value="Unassembled WGS sequence"/>
</dbReference>
<evidence type="ECO:0000256" key="9">
    <source>
        <dbReference type="ARBA" id="ARBA00023170"/>
    </source>
</evidence>
<feature type="domain" description="GAIN-B" evidence="16">
    <location>
        <begin position="261"/>
        <end position="421"/>
    </location>
</feature>
<feature type="transmembrane region" description="Helical" evidence="15">
    <location>
        <begin position="429"/>
        <end position="448"/>
    </location>
</feature>
<dbReference type="GO" id="GO:0004930">
    <property type="term" value="F:G protein-coupled receptor activity"/>
    <property type="evidence" value="ECO:0007669"/>
    <property type="project" value="UniProtKB-KW"/>
</dbReference>
<dbReference type="Pfam" id="PF22261">
    <property type="entry name" value="GPR128_GAIN_subdom_B"/>
    <property type="match status" value="1"/>
</dbReference>
<dbReference type="PANTHER" id="PTHR47767:SF1">
    <property type="entry name" value="ADHESION G PROTEIN-COUPLED RECEPTOR G7"/>
    <property type="match status" value="1"/>
</dbReference>
<gene>
    <name evidence="18" type="primary">Adgrg7</name>
    <name evidence="18" type="ORF">FOF47_R10697</name>
</gene>
<dbReference type="PROSITE" id="PS50221">
    <property type="entry name" value="GAIN_B"/>
    <property type="match status" value="1"/>
</dbReference>
<evidence type="ECO:0000256" key="13">
    <source>
        <dbReference type="ARBA" id="ARBA00069924"/>
    </source>
</evidence>
<evidence type="ECO:0000313" key="19">
    <source>
        <dbReference type="Proteomes" id="UP000475037"/>
    </source>
</evidence>
<comment type="caution">
    <text evidence="18">The sequence shown here is derived from an EMBL/GenBank/DDBJ whole genome shotgun (WGS) entry which is preliminary data.</text>
</comment>
<comment type="subcellular location">
    <subcellularLocation>
        <location evidence="1">Membrane</location>
        <topology evidence="1">Multi-pass membrane protein</topology>
    </subcellularLocation>
</comment>
<evidence type="ECO:0000256" key="6">
    <source>
        <dbReference type="ARBA" id="ARBA00023040"/>
    </source>
</evidence>
<evidence type="ECO:0000256" key="14">
    <source>
        <dbReference type="ARBA" id="ARBA00082038"/>
    </source>
</evidence>
<dbReference type="PANTHER" id="PTHR47767">
    <property type="entry name" value="ADHESION G PROTEIN-COUPLED RECEPTOR G7"/>
    <property type="match status" value="1"/>
</dbReference>
<feature type="transmembrane region" description="Helical" evidence="15">
    <location>
        <begin position="524"/>
        <end position="546"/>
    </location>
</feature>
<evidence type="ECO:0000313" key="18">
    <source>
        <dbReference type="EMBL" id="KAF0876023.1"/>
    </source>
</evidence>
<feature type="transmembrane region" description="Helical" evidence="15">
    <location>
        <begin position="460"/>
        <end position="482"/>
    </location>
</feature>
<keyword evidence="7 15" id="KW-0472">Membrane</keyword>
<feature type="transmembrane region" description="Helical" evidence="15">
    <location>
        <begin position="617"/>
        <end position="645"/>
    </location>
</feature>
<keyword evidence="4" id="KW-0732">Signal</keyword>
<dbReference type="Gene3D" id="2.60.220.50">
    <property type="match status" value="1"/>
</dbReference>
<name>A0A6G1ALJ5_CROCR</name>
<evidence type="ECO:0000259" key="16">
    <source>
        <dbReference type="PROSITE" id="PS50221"/>
    </source>
</evidence>
<dbReference type="EMBL" id="VOAJ01005016">
    <property type="protein sequence ID" value="KAF0876023.1"/>
    <property type="molecule type" value="Genomic_DNA"/>
</dbReference>
<dbReference type="Pfam" id="PF22259">
    <property type="entry name" value="GPR128_GAIN_subdomA"/>
    <property type="match status" value="1"/>
</dbReference>
<dbReference type="Pfam" id="PF01825">
    <property type="entry name" value="GPS"/>
    <property type="match status" value="1"/>
</dbReference>
<feature type="non-terminal residue" evidence="18">
    <location>
        <position position="1"/>
    </location>
</feature>
<sequence>MASCRVYDLRVLVATVCGLLTAIVLGLGIWRTVIKIQTGTSTPTSNTEISLCSNGGTWENGRCICPEMWKGWRCTIPNVCNNSTEYGFTFDQIAVGKYGPSKQKCGKNTLNAGRARATRLCSISIYGQIVLGNVTVGDCDQNLETLEKKVVSDTAQSLDNISSEAQFLTHDSDSLTAANITSAAKVVGQIFNASRNATSEAKQVAVTTVSQLLDAPEDVFENAAAVDNDAFATLIKEMETYSLSLGDKPVVKPNVALQSVPLTSSSPTRVLFSVKKGELDSLISGSTTVDTNANNLNPDAETELQILLNTSKGNTCGFVVYQNSKFFQSKTFKTESNFSQKIISSSTDAKDQKTSVEILFNPRYDHKNFQIYSYACVYWNLEKKDWDTKGCHKQKGTDEFFYCHCNHTTNFGILMSFKKNYKYPESLDYISKIGCALSITGLVLTIVFQIVTRNVRKTSVTWVFVSLCTSMLIFNLLFVFGIENSNSVIKHDSDNNKMDSTENQIPAQDTVFISNPTCTVVTALLHYFLLVTFTWTGISAAQLYFLLIRTLKPLPQHFILFISLIGWGKFPAVVVVLTIGLIFSQNKDRPHWELSYRQEEICWLAIQEKNNLVTSPFLWSFILPVTLILIHNIVVYIIIIVKVIWKNNNNLTSTKKVSTLKKIIRMLSIAVVFGITWILAYLMLIDNNYARLVFNYLFCLFNTTQGLQIFILYTVRTKIFQEEASKVLKSLSLSTGRMKSMPSTVSLRLRVRMYNMIRSFPSLNEHFRLLEPSVITEETTLSESDQANPSI</sequence>
<dbReference type="FunFam" id="1.20.1070.10:FF:000256">
    <property type="entry name" value="Adhesion G protein-coupled receptor G7"/>
    <property type="match status" value="1"/>
</dbReference>
<proteinExistence type="inferred from homology"/>
<dbReference type="Pfam" id="PF22257">
    <property type="entry name" value="GPR128_N"/>
    <property type="match status" value="1"/>
</dbReference>
<feature type="transmembrane region" description="Helical" evidence="15">
    <location>
        <begin position="558"/>
        <end position="583"/>
    </location>
</feature>
<feature type="transmembrane region" description="Helical" evidence="15">
    <location>
        <begin position="691"/>
        <end position="715"/>
    </location>
</feature>
<dbReference type="InterPro" id="IPR053066">
    <property type="entry name" value="ADGR_G7"/>
</dbReference>
<dbReference type="InterPro" id="IPR017981">
    <property type="entry name" value="GPCR_2-like_7TM"/>
</dbReference>
<comment type="similarity">
    <text evidence="2">Belongs to the G-protein coupled receptor 2 family. Adhesion G-protein coupled receptor (ADGR) subfamily.</text>
</comment>
<dbReference type="InterPro" id="IPR057244">
    <property type="entry name" value="GAIN_B"/>
</dbReference>
<evidence type="ECO:0000256" key="8">
    <source>
        <dbReference type="ARBA" id="ARBA00023157"/>
    </source>
</evidence>
<evidence type="ECO:0000256" key="2">
    <source>
        <dbReference type="ARBA" id="ARBA00007343"/>
    </source>
</evidence>
<keyword evidence="3 15" id="KW-0812">Transmembrane</keyword>
<comment type="function">
    <text evidence="12">Orphan receptor.</text>
</comment>
<accession>A0A6G1ALJ5</accession>
<reference evidence="18 19" key="1">
    <citation type="submission" date="2019-11" db="EMBL/GenBank/DDBJ databases">
        <authorList>
            <person name="Yang C."/>
            <person name="Li F."/>
        </authorList>
    </citation>
    <scope>NUCLEOTIDE SEQUENCE [LARGE SCALE GENOMIC DNA]</scope>
    <source>
        <strain evidence="18">KB4526</strain>
        <tissue evidence="18">Muscle</tissue>
    </source>
</reference>
<dbReference type="InterPro" id="IPR046338">
    <property type="entry name" value="GAIN_dom_sf"/>
</dbReference>
<dbReference type="InterPro" id="IPR053984">
    <property type="entry name" value="GPR128_N"/>
</dbReference>
<dbReference type="InterPro" id="IPR053986">
    <property type="entry name" value="GPR128_GAIN_subdom_B"/>
</dbReference>
<dbReference type="InterPro" id="IPR053985">
    <property type="entry name" value="GPR128_GAIN_subdom_A"/>
</dbReference>
<keyword evidence="8" id="KW-1015">Disulfide bond</keyword>
<organism evidence="18 19">
    <name type="scientific">Crocuta crocuta</name>
    <name type="common">Spotted hyena</name>
    <dbReference type="NCBI Taxonomy" id="9678"/>
    <lineage>
        <taxon>Eukaryota</taxon>
        <taxon>Metazoa</taxon>
        <taxon>Chordata</taxon>
        <taxon>Craniata</taxon>
        <taxon>Vertebrata</taxon>
        <taxon>Euteleostomi</taxon>
        <taxon>Mammalia</taxon>
        <taxon>Eutheria</taxon>
        <taxon>Laurasiatheria</taxon>
        <taxon>Carnivora</taxon>
        <taxon>Feliformia</taxon>
        <taxon>Hyaenidae</taxon>
        <taxon>Crocuta</taxon>
    </lineage>
</organism>
<keyword evidence="19" id="KW-1185">Reference proteome</keyword>
<evidence type="ECO:0000256" key="10">
    <source>
        <dbReference type="ARBA" id="ARBA00023180"/>
    </source>
</evidence>
<feature type="transmembrane region" description="Helical" evidence="15">
    <location>
        <begin position="12"/>
        <end position="30"/>
    </location>
</feature>
<protein>
    <recommendedName>
        <fullName evidence="13">Adhesion G-protein coupled receptor G7</fullName>
    </recommendedName>
    <alternativeName>
        <fullName evidence="14">G-protein coupled receptor 128</fullName>
    </alternativeName>
</protein>
<dbReference type="GO" id="GO:0016020">
    <property type="term" value="C:membrane"/>
    <property type="evidence" value="ECO:0007669"/>
    <property type="project" value="UniProtKB-SubCell"/>
</dbReference>